<reference evidence="3" key="1">
    <citation type="journal article" date="2019" name="Int. J. Syst. Evol. Microbiol.">
        <title>The Global Catalogue of Microorganisms (GCM) 10K type strain sequencing project: providing services to taxonomists for standard genome sequencing and annotation.</title>
        <authorList>
            <consortium name="The Broad Institute Genomics Platform"/>
            <consortium name="The Broad Institute Genome Sequencing Center for Infectious Disease"/>
            <person name="Wu L."/>
            <person name="Ma J."/>
        </authorList>
    </citation>
    <scope>NUCLEOTIDE SEQUENCE [LARGE SCALE GENOMIC DNA]</scope>
    <source>
        <strain evidence="3">CGMCC 1.7003</strain>
    </source>
</reference>
<dbReference type="InterPro" id="IPR001173">
    <property type="entry name" value="Glyco_trans_2-like"/>
</dbReference>
<evidence type="ECO:0000313" key="3">
    <source>
        <dbReference type="Proteomes" id="UP000659697"/>
    </source>
</evidence>
<dbReference type="Proteomes" id="UP000659697">
    <property type="component" value="Unassembled WGS sequence"/>
</dbReference>
<dbReference type="CDD" id="cd00761">
    <property type="entry name" value="Glyco_tranf_GTA_type"/>
    <property type="match status" value="1"/>
</dbReference>
<dbReference type="RefSeq" id="WP_189432655.1">
    <property type="nucleotide sequence ID" value="NZ_BNAO01000004.1"/>
</dbReference>
<feature type="domain" description="Glycosyltransferase 2-like" evidence="1">
    <location>
        <begin position="11"/>
        <end position="121"/>
    </location>
</feature>
<dbReference type="InterPro" id="IPR029044">
    <property type="entry name" value="Nucleotide-diphossugar_trans"/>
</dbReference>
<evidence type="ECO:0000259" key="1">
    <source>
        <dbReference type="Pfam" id="PF00535"/>
    </source>
</evidence>
<comment type="caution">
    <text evidence="2">The sequence shown here is derived from an EMBL/GenBank/DDBJ whole genome shotgun (WGS) entry which is preliminary data.</text>
</comment>
<organism evidence="2 3">
    <name type="scientific">Alishewanella longhuensis</name>
    <dbReference type="NCBI Taxonomy" id="1091037"/>
    <lineage>
        <taxon>Bacteria</taxon>
        <taxon>Pseudomonadati</taxon>
        <taxon>Pseudomonadota</taxon>
        <taxon>Gammaproteobacteria</taxon>
        <taxon>Alteromonadales</taxon>
        <taxon>Alteromonadaceae</taxon>
        <taxon>Alishewanella</taxon>
    </lineage>
</organism>
<evidence type="ECO:0000313" key="2">
    <source>
        <dbReference type="EMBL" id="GHG69250.1"/>
    </source>
</evidence>
<dbReference type="EMBL" id="BNAO01000004">
    <property type="protein sequence ID" value="GHG69250.1"/>
    <property type="molecule type" value="Genomic_DNA"/>
</dbReference>
<dbReference type="PANTHER" id="PTHR43685:SF2">
    <property type="entry name" value="GLYCOSYLTRANSFERASE 2-LIKE DOMAIN-CONTAINING PROTEIN"/>
    <property type="match status" value="1"/>
</dbReference>
<dbReference type="PANTHER" id="PTHR43685">
    <property type="entry name" value="GLYCOSYLTRANSFERASE"/>
    <property type="match status" value="1"/>
</dbReference>
<proteinExistence type="predicted"/>
<dbReference type="Gene3D" id="3.90.550.10">
    <property type="entry name" value="Spore Coat Polysaccharide Biosynthesis Protein SpsA, Chain A"/>
    <property type="match status" value="1"/>
</dbReference>
<sequence>MTISHNPIIVTIVIPCFNQQALLARALRSCLQQSYSHLDIIVVDDGSTPAIQYPTELGNPDNRVRVIQQHNTGVAEARNHGLRYAKGSFIKFLDADDELLPHCILHQVQLLANLPRHICFSGYRLVKGTQSIEGVPKFDQFLQGIIMGNVAPLHAGLYPTDTVRDIGGFDCSSNTVLALEDYDFHWKLALKGIEVITWHQIGVIYYKLPKSRSTDMANHFNAYIGILVHYLQQLILQHKLNDQLKITALHSLAELAMQSDNYAQCLKLFTPFAPQFCLPASSARAQKLGYAIAQRLDTACCVTERAWWALLKDLCPNFTASSELCAPAYGLRTDSTAFAVQQFDGPVLAHALKMADDKSAIWLWGKGIWCRYWLHMLRSLRVEIAGIIDSNASLNERYLEYTCLQPNNVDVKENQGIIICSRDSYLMLRQECQRHGWQQHLIDYLAGQ</sequence>
<gene>
    <name evidence="2" type="ORF">GCM10010919_19050</name>
</gene>
<dbReference type="SUPFAM" id="SSF53448">
    <property type="entry name" value="Nucleotide-diphospho-sugar transferases"/>
    <property type="match status" value="1"/>
</dbReference>
<accession>A0ABQ3KYF4</accession>
<dbReference type="InterPro" id="IPR050834">
    <property type="entry name" value="Glycosyltransf_2"/>
</dbReference>
<keyword evidence="3" id="KW-1185">Reference proteome</keyword>
<name>A0ABQ3KYF4_9ALTE</name>
<dbReference type="Pfam" id="PF00535">
    <property type="entry name" value="Glycos_transf_2"/>
    <property type="match status" value="1"/>
</dbReference>
<protein>
    <recommendedName>
        <fullName evidence="1">Glycosyltransferase 2-like domain-containing protein</fullName>
    </recommendedName>
</protein>